<sequence length="628" mass="65197">MRWAFDGFVRVMWNGAVGLCFCCLLIFVGMGQAQAASIIGSSGTASAATVAEAIRGSSLNSNLKQYADDIGQLAMFESGGKLGVYNGSCCTGLLQMNRSNLAAQGLTPEQYANMGVNEQVEVWAKLTNSAANSAPVRQLMGMETFDGRKVDGSLVLACIQLGTGNCQTMLRSGSCSGFADKNGTTICKMADAMRGKTNLGTDSEGTKQDATKSETGDTLSATILESANKCWACTVIVKTGEVAVQVVPAVLEKLTSVVLPLMAVVFAIVTAFMIGRGFLWPGLMRWSDIWWNMARFVAVYALISISSFASEYVMGYAFYPSLQLGAAIGEMGVEQGNAAFGVSNAKQNCQFVQVDTSISFQANATIDNMSQLACKVHMAAYGPVVAGATLLSQKKAEATPADWGTGIVVSVISLFLIVASILALAAFAMSVVEALIKLAVTLSLSPIILFFWIFRRTRYLAVNGFNLLLYGVLLLAFSGLLASVSTFVLTRLIGQGMGQSGGNPTLEQVYNWVNTQMSQGGEVSGLVLFASFSIAAAMMASHLLRAGGDIAASLTGARMGQITNGVVAGVRSFAMISGGGPAVGAAMATGYFGTRAGIGAIGAGAAGVINGGKQIIGSAGRIVGRGGG</sequence>
<evidence type="ECO:0000256" key="1">
    <source>
        <dbReference type="SAM" id="Phobius"/>
    </source>
</evidence>
<name>A0ABV7UIH2_9HYPH</name>
<keyword evidence="3" id="KW-1185">Reference proteome</keyword>
<feature type="transmembrane region" description="Helical" evidence="1">
    <location>
        <begin position="369"/>
        <end position="391"/>
    </location>
</feature>
<proteinExistence type="predicted"/>
<protein>
    <recommendedName>
        <fullName evidence="4">TrbL/VirB6 plasmid conjugal transfer protein</fullName>
    </recommendedName>
</protein>
<feature type="transmembrane region" description="Helical" evidence="1">
    <location>
        <begin position="257"/>
        <end position="275"/>
    </location>
</feature>
<feature type="transmembrane region" description="Helical" evidence="1">
    <location>
        <begin position="296"/>
        <end position="319"/>
    </location>
</feature>
<evidence type="ECO:0000313" key="2">
    <source>
        <dbReference type="EMBL" id="MFC3638306.1"/>
    </source>
</evidence>
<comment type="caution">
    <text evidence="2">The sequence shown here is derived from an EMBL/GenBank/DDBJ whole genome shotgun (WGS) entry which is preliminary data.</text>
</comment>
<feature type="transmembrane region" description="Helical" evidence="1">
    <location>
        <begin position="403"/>
        <end position="428"/>
    </location>
</feature>
<feature type="transmembrane region" description="Helical" evidence="1">
    <location>
        <begin position="523"/>
        <end position="544"/>
    </location>
</feature>
<dbReference type="Proteomes" id="UP001595704">
    <property type="component" value="Unassembled WGS sequence"/>
</dbReference>
<keyword evidence="1" id="KW-0472">Membrane</keyword>
<feature type="transmembrane region" description="Helical" evidence="1">
    <location>
        <begin position="434"/>
        <end position="455"/>
    </location>
</feature>
<reference evidence="3" key="1">
    <citation type="journal article" date="2019" name="Int. J. Syst. Evol. Microbiol.">
        <title>The Global Catalogue of Microorganisms (GCM) 10K type strain sequencing project: providing services to taxonomists for standard genome sequencing and annotation.</title>
        <authorList>
            <consortium name="The Broad Institute Genomics Platform"/>
            <consortium name="The Broad Institute Genome Sequencing Center for Infectious Disease"/>
            <person name="Wu L."/>
            <person name="Ma J."/>
        </authorList>
    </citation>
    <scope>NUCLEOTIDE SEQUENCE [LARGE SCALE GENOMIC DNA]</scope>
    <source>
        <strain evidence="3">KCTC 42282</strain>
    </source>
</reference>
<dbReference type="RefSeq" id="WP_191320870.1">
    <property type="nucleotide sequence ID" value="NZ_BNCG01000027.1"/>
</dbReference>
<gene>
    <name evidence="2" type="ORF">ACFONL_13140</name>
</gene>
<accession>A0ABV7UIH2</accession>
<keyword evidence="1" id="KW-0812">Transmembrane</keyword>
<feature type="transmembrane region" description="Helical" evidence="1">
    <location>
        <begin position="467"/>
        <end position="489"/>
    </location>
</feature>
<dbReference type="EMBL" id="JBHRYC010000065">
    <property type="protein sequence ID" value="MFC3638306.1"/>
    <property type="molecule type" value="Genomic_DNA"/>
</dbReference>
<evidence type="ECO:0000313" key="3">
    <source>
        <dbReference type="Proteomes" id="UP001595704"/>
    </source>
</evidence>
<evidence type="ECO:0008006" key="4">
    <source>
        <dbReference type="Google" id="ProtNLM"/>
    </source>
</evidence>
<keyword evidence="1" id="KW-1133">Transmembrane helix</keyword>
<organism evidence="2 3">
    <name type="scientific">Camelimonas fluminis</name>
    <dbReference type="NCBI Taxonomy" id="1576911"/>
    <lineage>
        <taxon>Bacteria</taxon>
        <taxon>Pseudomonadati</taxon>
        <taxon>Pseudomonadota</taxon>
        <taxon>Alphaproteobacteria</taxon>
        <taxon>Hyphomicrobiales</taxon>
        <taxon>Chelatococcaceae</taxon>
        <taxon>Camelimonas</taxon>
    </lineage>
</organism>